<sequence length="52" mass="6115">MRKEKRRRKDEPTIAPGMDTEDELKEEATREEVEEGDYTNVTTVSWDENDPS</sequence>
<evidence type="ECO:0000256" key="1">
    <source>
        <dbReference type="SAM" id="MobiDB-lite"/>
    </source>
</evidence>
<keyword evidence="3" id="KW-1185">Reference proteome</keyword>
<dbReference type="RefSeq" id="WP_202925663.1">
    <property type="nucleotide sequence ID" value="NZ_BAAADO010000007.1"/>
</dbReference>
<evidence type="ECO:0000313" key="2">
    <source>
        <dbReference type="EMBL" id="GAA0501411.1"/>
    </source>
</evidence>
<proteinExistence type="predicted"/>
<evidence type="ECO:0008006" key="4">
    <source>
        <dbReference type="Google" id="ProtNLM"/>
    </source>
</evidence>
<dbReference type="Proteomes" id="UP001500880">
    <property type="component" value="Unassembled WGS sequence"/>
</dbReference>
<reference evidence="2 3" key="1">
    <citation type="journal article" date="2019" name="Int. J. Syst. Evol. Microbiol.">
        <title>The Global Catalogue of Microorganisms (GCM) 10K type strain sequencing project: providing services to taxonomists for standard genome sequencing and annotation.</title>
        <authorList>
            <consortium name="The Broad Institute Genomics Platform"/>
            <consortium name="The Broad Institute Genome Sequencing Center for Infectious Disease"/>
            <person name="Wu L."/>
            <person name="Ma J."/>
        </authorList>
    </citation>
    <scope>NUCLEOTIDE SEQUENCE [LARGE SCALE GENOMIC DNA]</scope>
    <source>
        <strain evidence="2 3">JCM 12389</strain>
    </source>
</reference>
<evidence type="ECO:0000313" key="3">
    <source>
        <dbReference type="Proteomes" id="UP001500880"/>
    </source>
</evidence>
<organism evidence="2 3">
    <name type="scientific">Salinibacillus aidingensis</name>
    <dbReference type="NCBI Taxonomy" id="237684"/>
    <lineage>
        <taxon>Bacteria</taxon>
        <taxon>Bacillati</taxon>
        <taxon>Bacillota</taxon>
        <taxon>Bacilli</taxon>
        <taxon>Bacillales</taxon>
        <taxon>Bacillaceae</taxon>
        <taxon>Salinibacillus</taxon>
    </lineage>
</organism>
<gene>
    <name evidence="2" type="ORF">GCM10008986_31080</name>
</gene>
<comment type="caution">
    <text evidence="2">The sequence shown here is derived from an EMBL/GenBank/DDBJ whole genome shotgun (WGS) entry which is preliminary data.</text>
</comment>
<feature type="region of interest" description="Disordered" evidence="1">
    <location>
        <begin position="1"/>
        <end position="52"/>
    </location>
</feature>
<accession>A0ABN1BPG0</accession>
<protein>
    <recommendedName>
        <fullName evidence="4">YfhD-like protein</fullName>
    </recommendedName>
</protein>
<dbReference type="EMBL" id="BAAADO010000007">
    <property type="protein sequence ID" value="GAA0501411.1"/>
    <property type="molecule type" value="Genomic_DNA"/>
</dbReference>
<name>A0ABN1BPG0_9BACI</name>